<comment type="pathway">
    <text evidence="1">Bacterial outer membrane biogenesis; LPS O-antigen biosynthesis.</text>
</comment>
<dbReference type="Gene3D" id="3.40.50.720">
    <property type="entry name" value="NAD(P)-binding Rossmann-like Domain"/>
    <property type="match status" value="1"/>
</dbReference>
<dbReference type="Proteomes" id="UP000434582">
    <property type="component" value="Unassembled WGS sequence"/>
</dbReference>
<feature type="domain" description="NAD-dependent epimerase/dehydratase" evidence="3">
    <location>
        <begin position="5"/>
        <end position="242"/>
    </location>
</feature>
<dbReference type="InterPro" id="IPR001509">
    <property type="entry name" value="Epimerase_deHydtase"/>
</dbReference>
<organism evidence="4 5">
    <name type="scientific">Roseospira navarrensis</name>
    <dbReference type="NCBI Taxonomy" id="140058"/>
    <lineage>
        <taxon>Bacteria</taxon>
        <taxon>Pseudomonadati</taxon>
        <taxon>Pseudomonadota</taxon>
        <taxon>Alphaproteobacteria</taxon>
        <taxon>Rhodospirillales</taxon>
        <taxon>Rhodospirillaceae</taxon>
        <taxon>Roseospira</taxon>
    </lineage>
</organism>
<sequence length="329" mass="36351">MTERIFITGGSGLIGLTLARHLVDHGYALTLFDLGEQFARRQKEIEDLQARGDVAIQVGTIMDRWSVTLAAKGCTAVVHLAAMLGVRRTEENRLLCMDINVNGTENVLNACVQNGIGHFVLASSSEVYGEPTSNPVHEGVETKGKTVYAVSKLAAEELTKGYHQLHPSIDYTIVRFFNTYGEGQVAQFVVSRFVKRVLEGKNPQVYGDGSQVRSFCHVQDSVEGVRAILENPVARNRVFNIGNSREVFTLTEAARKVIATLKPDSGLSVDYVPLESSDRAPEREILIRYCDNSLAVKDLGFAPKVTLEEGIRRIADSVIHDNWTNWSET</sequence>
<dbReference type="SUPFAM" id="SSF51735">
    <property type="entry name" value="NAD(P)-binding Rossmann-fold domains"/>
    <property type="match status" value="1"/>
</dbReference>
<evidence type="ECO:0000313" key="4">
    <source>
        <dbReference type="EMBL" id="MQX37424.1"/>
    </source>
</evidence>
<evidence type="ECO:0000259" key="3">
    <source>
        <dbReference type="Pfam" id="PF01370"/>
    </source>
</evidence>
<keyword evidence="5" id="KW-1185">Reference proteome</keyword>
<evidence type="ECO:0000256" key="1">
    <source>
        <dbReference type="ARBA" id="ARBA00005125"/>
    </source>
</evidence>
<gene>
    <name evidence="4" type="ORF">GHC57_12935</name>
</gene>
<accession>A0A7X1ZF43</accession>
<dbReference type="AlphaFoldDB" id="A0A7X1ZF43"/>
<dbReference type="InterPro" id="IPR036291">
    <property type="entry name" value="NAD(P)-bd_dom_sf"/>
</dbReference>
<reference evidence="4 5" key="1">
    <citation type="submission" date="2019-10" db="EMBL/GenBank/DDBJ databases">
        <title>Draft whole-genome sequence of the purple nonsulfur photosynthetic bacterium Roseospira navarrensis DSM 15114.</title>
        <authorList>
            <person name="Kyndt J.A."/>
            <person name="Meyer T.E."/>
        </authorList>
    </citation>
    <scope>NUCLEOTIDE SEQUENCE [LARGE SCALE GENOMIC DNA]</scope>
    <source>
        <strain evidence="4 5">DSM 15114</strain>
    </source>
</reference>
<evidence type="ECO:0000256" key="2">
    <source>
        <dbReference type="ARBA" id="ARBA00007637"/>
    </source>
</evidence>
<name>A0A7X1ZF43_9PROT</name>
<dbReference type="EMBL" id="WIVE01000042">
    <property type="protein sequence ID" value="MQX37424.1"/>
    <property type="molecule type" value="Genomic_DNA"/>
</dbReference>
<dbReference type="Pfam" id="PF01370">
    <property type="entry name" value="Epimerase"/>
    <property type="match status" value="1"/>
</dbReference>
<comment type="caution">
    <text evidence="4">The sequence shown here is derived from an EMBL/GenBank/DDBJ whole genome shotgun (WGS) entry which is preliminary data.</text>
</comment>
<evidence type="ECO:0000313" key="5">
    <source>
        <dbReference type="Proteomes" id="UP000434582"/>
    </source>
</evidence>
<proteinExistence type="inferred from homology"/>
<dbReference type="PANTHER" id="PTHR43000">
    <property type="entry name" value="DTDP-D-GLUCOSE 4,6-DEHYDRATASE-RELATED"/>
    <property type="match status" value="1"/>
</dbReference>
<comment type="similarity">
    <text evidence="2">Belongs to the NAD(P)-dependent epimerase/dehydratase family.</text>
</comment>
<dbReference type="RefSeq" id="WP_153344887.1">
    <property type="nucleotide sequence ID" value="NZ_WIVE01000042.1"/>
</dbReference>
<dbReference type="OrthoDB" id="9801785at2"/>
<protein>
    <submittedName>
        <fullName evidence="4">NAD-dependent epimerase/dehydratase family protein</fullName>
    </submittedName>
</protein>